<proteinExistence type="inferred from homology"/>
<reference evidence="4 5" key="1">
    <citation type="submission" date="2013-05" db="EMBL/GenBank/DDBJ databases">
        <title>Drechslerella stenobrocha genome reveals carnivorous origination and mechanical trapping mechanism of predatory fungi.</title>
        <authorList>
            <person name="Liu X."/>
            <person name="Zhang W."/>
            <person name="Liu K."/>
        </authorList>
    </citation>
    <scope>NUCLEOTIDE SEQUENCE [LARGE SCALE GENOMIC DNA]</scope>
    <source>
        <strain evidence="4 5">248</strain>
    </source>
</reference>
<feature type="domain" description="Beta-lactamase-related" evidence="3">
    <location>
        <begin position="123"/>
        <end position="463"/>
    </location>
</feature>
<dbReference type="SUPFAM" id="SSF56601">
    <property type="entry name" value="beta-lactamase/transpeptidase-like"/>
    <property type="match status" value="1"/>
</dbReference>
<dbReference type="InterPro" id="IPR001466">
    <property type="entry name" value="Beta-lactam-related"/>
</dbReference>
<evidence type="ECO:0000256" key="2">
    <source>
        <dbReference type="SAM" id="Phobius"/>
    </source>
</evidence>
<dbReference type="InterPro" id="IPR012338">
    <property type="entry name" value="Beta-lactam/transpept-like"/>
</dbReference>
<organism evidence="4 5">
    <name type="scientific">Drechslerella stenobrocha 248</name>
    <dbReference type="NCBI Taxonomy" id="1043628"/>
    <lineage>
        <taxon>Eukaryota</taxon>
        <taxon>Fungi</taxon>
        <taxon>Dikarya</taxon>
        <taxon>Ascomycota</taxon>
        <taxon>Pezizomycotina</taxon>
        <taxon>Orbiliomycetes</taxon>
        <taxon>Orbiliales</taxon>
        <taxon>Orbiliaceae</taxon>
        <taxon>Drechslerella</taxon>
    </lineage>
</organism>
<dbReference type="OrthoDB" id="10250282at2759"/>
<dbReference type="PANTHER" id="PTHR22935:SF95">
    <property type="entry name" value="BETA-LACTAMASE-LIKE 1-RELATED"/>
    <property type="match status" value="1"/>
</dbReference>
<keyword evidence="2" id="KW-0812">Transmembrane</keyword>
<dbReference type="Gene3D" id="3.40.710.10">
    <property type="entry name" value="DD-peptidase/beta-lactamase superfamily"/>
    <property type="match status" value="1"/>
</dbReference>
<dbReference type="InterPro" id="IPR051478">
    <property type="entry name" value="Beta-lactamase-like_AB/R"/>
</dbReference>
<sequence>MEKSTKDIEWEARPRRPRWLRRRHLAQTFAWSLIGSFLGLGLAIFYFAPPFGSRRHPTQAAVYTGNTVPLLNDDAAATAVWKCIPPPPPFLLEDARVASHPAVAAALANIRIILEANARVHKDAVSVSVVHASKGKLFEFHSGRVRLNESATASPTTTDGDSIYRIASITKAFVVLEALILGRQAHLKGFVPELNLESRLKDVLPEFRLPTSFKDEEGEITLAHLGSHRAGLARDVGEYQLDSLDDIAYPPTSPGILDGFPHNRTAEELLSMIADRDLAWQVGETPSYSNTGFSLLGMAVGAYHNKLWKQGKNFTAIMRDDIFTPLNMDHTFTGPIPPHLRKHVIVPAASNLVDKVFAPSHDPAGGMFSTTNDLSKLLHKVLLASKPELIAPAQRLTWLKSVHQFTDGIGSVGIPWETFPAVMPDFSRYNLYSKGGSLPAQFTEISVLPEFGYGVVALVSLGITNDELHAGSDHSDPLALSFQVHNTLAPAIWQAYNEILVENYVGVYISSDGLAHITFEDGMLVLKQLVVNGVDVFLKWDQLVWGELGKRKRLFEFGAKLVATAFEGQFRMTLRQGCAWTGFDAITTKSGWGMDKILLQREGEKNLMVLSYEPGAAKLYKRE</sequence>
<evidence type="ECO:0000256" key="1">
    <source>
        <dbReference type="ARBA" id="ARBA00038473"/>
    </source>
</evidence>
<feature type="transmembrane region" description="Helical" evidence="2">
    <location>
        <begin position="25"/>
        <end position="48"/>
    </location>
</feature>
<gene>
    <name evidence="4" type="ORF">DRE_07292</name>
</gene>
<dbReference type="EMBL" id="KI966450">
    <property type="protein sequence ID" value="EWC43848.1"/>
    <property type="molecule type" value="Genomic_DNA"/>
</dbReference>
<dbReference type="Proteomes" id="UP000024837">
    <property type="component" value="Unassembled WGS sequence"/>
</dbReference>
<name>W7HVB5_9PEZI</name>
<dbReference type="HOGENOM" id="CLU_432210_0_0_1"/>
<evidence type="ECO:0000313" key="5">
    <source>
        <dbReference type="Proteomes" id="UP000024837"/>
    </source>
</evidence>
<keyword evidence="2" id="KW-0472">Membrane</keyword>
<evidence type="ECO:0000259" key="3">
    <source>
        <dbReference type="Pfam" id="PF00144"/>
    </source>
</evidence>
<evidence type="ECO:0000313" key="4">
    <source>
        <dbReference type="EMBL" id="EWC43848.1"/>
    </source>
</evidence>
<dbReference type="Pfam" id="PF00144">
    <property type="entry name" value="Beta-lactamase"/>
    <property type="match status" value="1"/>
</dbReference>
<keyword evidence="5" id="KW-1185">Reference proteome</keyword>
<accession>W7HVB5</accession>
<dbReference type="AlphaFoldDB" id="W7HVB5"/>
<keyword evidence="2" id="KW-1133">Transmembrane helix</keyword>
<dbReference type="PANTHER" id="PTHR22935">
    <property type="entry name" value="PENICILLIN-BINDING PROTEIN"/>
    <property type="match status" value="1"/>
</dbReference>
<protein>
    <recommendedName>
        <fullName evidence="3">Beta-lactamase-related domain-containing protein</fullName>
    </recommendedName>
</protein>
<comment type="similarity">
    <text evidence="1">Belongs to the beta-lactamase family.</text>
</comment>